<evidence type="ECO:0000256" key="2">
    <source>
        <dbReference type="ARBA" id="ARBA00004370"/>
    </source>
</evidence>
<keyword evidence="7 14" id="KW-0418">Kinase</keyword>
<evidence type="ECO:0000256" key="3">
    <source>
        <dbReference type="ARBA" id="ARBA00012438"/>
    </source>
</evidence>
<feature type="domain" description="HAMP" evidence="13">
    <location>
        <begin position="189"/>
        <end position="240"/>
    </location>
</feature>
<dbReference type="SUPFAM" id="SSF55874">
    <property type="entry name" value="ATPase domain of HSP90 chaperone/DNA topoisomerase II/histidine kinase"/>
    <property type="match status" value="1"/>
</dbReference>
<dbReference type="InterPro" id="IPR050428">
    <property type="entry name" value="TCS_sensor_his_kinase"/>
</dbReference>
<dbReference type="GO" id="GO:0005886">
    <property type="term" value="C:plasma membrane"/>
    <property type="evidence" value="ECO:0007669"/>
    <property type="project" value="TreeGrafter"/>
</dbReference>
<feature type="region of interest" description="Disordered" evidence="10">
    <location>
        <begin position="452"/>
        <end position="478"/>
    </location>
</feature>
<dbReference type="Proteomes" id="UP000254925">
    <property type="component" value="Unassembled WGS sequence"/>
</dbReference>
<keyword evidence="15" id="KW-1185">Reference proteome</keyword>
<comment type="caution">
    <text evidence="14">The sequence shown here is derived from an EMBL/GenBank/DDBJ whole genome shotgun (WGS) entry which is preliminary data.</text>
</comment>
<dbReference type="GO" id="GO:0000155">
    <property type="term" value="F:phosphorelay sensor kinase activity"/>
    <property type="evidence" value="ECO:0007669"/>
    <property type="project" value="InterPro"/>
</dbReference>
<protein>
    <recommendedName>
        <fullName evidence="3">histidine kinase</fullName>
        <ecNumber evidence="3">2.7.13.3</ecNumber>
    </recommendedName>
</protein>
<dbReference type="PROSITE" id="PS50885">
    <property type="entry name" value="HAMP"/>
    <property type="match status" value="1"/>
</dbReference>
<evidence type="ECO:0000256" key="10">
    <source>
        <dbReference type="SAM" id="MobiDB-lite"/>
    </source>
</evidence>
<keyword evidence="4" id="KW-0597">Phosphoprotein</keyword>
<evidence type="ECO:0000256" key="1">
    <source>
        <dbReference type="ARBA" id="ARBA00000085"/>
    </source>
</evidence>
<comment type="catalytic activity">
    <reaction evidence="1">
        <text>ATP + protein L-histidine = ADP + protein N-phospho-L-histidine.</text>
        <dbReference type="EC" id="2.7.13.3"/>
    </reaction>
</comment>
<dbReference type="PANTHER" id="PTHR45436">
    <property type="entry name" value="SENSOR HISTIDINE KINASE YKOH"/>
    <property type="match status" value="1"/>
</dbReference>
<dbReference type="SUPFAM" id="SSF47384">
    <property type="entry name" value="Homodimeric domain of signal transducing histidine kinase"/>
    <property type="match status" value="1"/>
</dbReference>
<evidence type="ECO:0000256" key="8">
    <source>
        <dbReference type="ARBA" id="ARBA00022989"/>
    </source>
</evidence>
<keyword evidence="8 11" id="KW-1133">Transmembrane helix</keyword>
<dbReference type="InterPro" id="IPR036097">
    <property type="entry name" value="HisK_dim/P_sf"/>
</dbReference>
<dbReference type="EC" id="2.7.13.3" evidence="3"/>
<evidence type="ECO:0000256" key="4">
    <source>
        <dbReference type="ARBA" id="ARBA00022553"/>
    </source>
</evidence>
<dbReference type="InterPro" id="IPR003660">
    <property type="entry name" value="HAMP_dom"/>
</dbReference>
<evidence type="ECO:0000256" key="5">
    <source>
        <dbReference type="ARBA" id="ARBA00022679"/>
    </source>
</evidence>
<feature type="domain" description="Histidine kinase" evidence="12">
    <location>
        <begin position="248"/>
        <end position="436"/>
    </location>
</feature>
<feature type="compositionally biased region" description="Basic and acidic residues" evidence="10">
    <location>
        <begin position="399"/>
        <end position="410"/>
    </location>
</feature>
<dbReference type="InterPro" id="IPR036890">
    <property type="entry name" value="HATPase_C_sf"/>
</dbReference>
<accession>A0A370HWX9</accession>
<evidence type="ECO:0000256" key="11">
    <source>
        <dbReference type="SAM" id="Phobius"/>
    </source>
</evidence>
<proteinExistence type="predicted"/>
<evidence type="ECO:0000256" key="7">
    <source>
        <dbReference type="ARBA" id="ARBA00022777"/>
    </source>
</evidence>
<feature type="transmembrane region" description="Helical" evidence="11">
    <location>
        <begin position="172"/>
        <end position="192"/>
    </location>
</feature>
<feature type="transmembrane region" description="Helical" evidence="11">
    <location>
        <begin position="12"/>
        <end position="35"/>
    </location>
</feature>
<evidence type="ECO:0000259" key="12">
    <source>
        <dbReference type="PROSITE" id="PS50109"/>
    </source>
</evidence>
<keyword evidence="5" id="KW-0808">Transferase</keyword>
<evidence type="ECO:0000313" key="14">
    <source>
        <dbReference type="EMBL" id="RDI62461.1"/>
    </source>
</evidence>
<keyword evidence="9" id="KW-0902">Two-component regulatory system</keyword>
<feature type="region of interest" description="Disordered" evidence="10">
    <location>
        <begin position="383"/>
        <end position="414"/>
    </location>
</feature>
<dbReference type="RefSeq" id="WP_114768576.1">
    <property type="nucleotide sequence ID" value="NZ_QQBB01000001.1"/>
</dbReference>
<organism evidence="14 15">
    <name type="scientific">Microvirga subterranea</name>
    <dbReference type="NCBI Taxonomy" id="186651"/>
    <lineage>
        <taxon>Bacteria</taxon>
        <taxon>Pseudomonadati</taxon>
        <taxon>Pseudomonadota</taxon>
        <taxon>Alphaproteobacteria</taxon>
        <taxon>Hyphomicrobiales</taxon>
        <taxon>Methylobacteriaceae</taxon>
        <taxon>Microvirga</taxon>
    </lineage>
</organism>
<dbReference type="EMBL" id="QQBB01000001">
    <property type="protein sequence ID" value="RDI62461.1"/>
    <property type="molecule type" value="Genomic_DNA"/>
</dbReference>
<evidence type="ECO:0000313" key="15">
    <source>
        <dbReference type="Proteomes" id="UP000254925"/>
    </source>
</evidence>
<dbReference type="Pfam" id="PF02518">
    <property type="entry name" value="HATPase_c"/>
    <property type="match status" value="1"/>
</dbReference>
<keyword evidence="11" id="KW-0472">Membrane</keyword>
<keyword evidence="6 11" id="KW-0812">Transmembrane</keyword>
<dbReference type="PANTHER" id="PTHR45436:SF5">
    <property type="entry name" value="SENSOR HISTIDINE KINASE TRCS"/>
    <property type="match status" value="1"/>
</dbReference>
<gene>
    <name evidence="14" type="ORF">DES45_101731</name>
</gene>
<reference evidence="14 15" key="1">
    <citation type="submission" date="2018-07" db="EMBL/GenBank/DDBJ databases">
        <title>Genomic Encyclopedia of Type Strains, Phase IV (KMG-IV): sequencing the most valuable type-strain genomes for metagenomic binning, comparative biology and taxonomic classification.</title>
        <authorList>
            <person name="Goeker M."/>
        </authorList>
    </citation>
    <scope>NUCLEOTIDE SEQUENCE [LARGE SCALE GENOMIC DNA]</scope>
    <source>
        <strain evidence="14 15">DSM 14364</strain>
    </source>
</reference>
<evidence type="ECO:0000256" key="6">
    <source>
        <dbReference type="ARBA" id="ARBA00022692"/>
    </source>
</evidence>
<dbReference type="InterPro" id="IPR003594">
    <property type="entry name" value="HATPase_dom"/>
</dbReference>
<sequence>MRPTGNSLQVRLLAVAVTSILVTIGVAGASLVVFFERQVLRYVEQDLNLHWTELATVFGTDGEAGLSQKLTDPRYHQPYGGAYWQIAEGGRAIVRSRSLWDKELPVAARPKGPDGERAFEVDGPDGGELYVVERDVTVDGQNGPRTVSLAVALDHAQVVELRQAFGWDVTRILIPIAVVLVLFAWLQLWLGLRPLRAVGQELNAVQTGQARRMTRRFPVEIAPLADSINRLLDRQEDLVRKARDRAGALAHGLKTPLTILGGEVRRLDQAGLREAAERMQEQLSAIAAHVDREVARARTSGASVGCGAYTEVDGTVARLVRLMRHMPRGDRLAWRVEIPAGLGVDMDPHDFGEVMGNLLDNARKWAATQVVLRAEPVGDKVRISVEDDGPGFAHGGAGRRPERGMAERSDPSSSGLGLGIVEDILAEYGTAPVIDGLGRCRIAFEVPLCRDVPAPSAEATPPRGAKAPGLRKEAATRG</sequence>
<dbReference type="Gene3D" id="3.30.565.10">
    <property type="entry name" value="Histidine kinase-like ATPase, C-terminal domain"/>
    <property type="match status" value="1"/>
</dbReference>
<dbReference type="PROSITE" id="PS50109">
    <property type="entry name" value="HIS_KIN"/>
    <property type="match status" value="1"/>
</dbReference>
<dbReference type="AlphaFoldDB" id="A0A370HWX9"/>
<name>A0A370HWX9_9HYPH</name>
<dbReference type="InterPro" id="IPR005467">
    <property type="entry name" value="His_kinase_dom"/>
</dbReference>
<dbReference type="OrthoDB" id="9809567at2"/>
<evidence type="ECO:0000259" key="13">
    <source>
        <dbReference type="PROSITE" id="PS50885"/>
    </source>
</evidence>
<comment type="subcellular location">
    <subcellularLocation>
        <location evidence="2">Membrane</location>
    </subcellularLocation>
</comment>
<dbReference type="Gene3D" id="1.10.287.130">
    <property type="match status" value="1"/>
</dbReference>
<evidence type="ECO:0000256" key="9">
    <source>
        <dbReference type="ARBA" id="ARBA00023012"/>
    </source>
</evidence>
<dbReference type="SMART" id="SM00387">
    <property type="entry name" value="HATPase_c"/>
    <property type="match status" value="1"/>
</dbReference>